<dbReference type="InterPro" id="IPR050626">
    <property type="entry name" value="Peptidase_M16"/>
</dbReference>
<dbReference type="InterPro" id="IPR007863">
    <property type="entry name" value="Peptidase_M16_C"/>
</dbReference>
<evidence type="ECO:0000256" key="1">
    <source>
        <dbReference type="ARBA" id="ARBA00007261"/>
    </source>
</evidence>
<keyword evidence="6" id="KW-0482">Metalloprotease</keyword>
<name>A0A812VGU9_9DINO</name>
<keyword evidence="5" id="KW-0862">Zinc</keyword>
<evidence type="ECO:0000259" key="8">
    <source>
        <dbReference type="Pfam" id="PF00675"/>
    </source>
</evidence>
<comment type="caution">
    <text evidence="10">The sequence shown here is derived from an EMBL/GenBank/DDBJ whole genome shotgun (WGS) entry which is preliminary data.</text>
</comment>
<evidence type="ECO:0000256" key="6">
    <source>
        <dbReference type="ARBA" id="ARBA00023049"/>
    </source>
</evidence>
<dbReference type="OrthoDB" id="10251424at2759"/>
<dbReference type="PROSITE" id="PS00143">
    <property type="entry name" value="INSULINASE"/>
    <property type="match status" value="1"/>
</dbReference>
<evidence type="ECO:0000256" key="2">
    <source>
        <dbReference type="ARBA" id="ARBA00022670"/>
    </source>
</evidence>
<dbReference type="InterPro" id="IPR011765">
    <property type="entry name" value="Pept_M16_N"/>
</dbReference>
<dbReference type="PANTHER" id="PTHR43690:SF34">
    <property type="entry name" value="ZINC PROTEASE PQQL-LIKE"/>
    <property type="match status" value="1"/>
</dbReference>
<keyword evidence="3" id="KW-0479">Metal-binding</keyword>
<evidence type="ECO:0000256" key="7">
    <source>
        <dbReference type="RuleBase" id="RU004447"/>
    </source>
</evidence>
<evidence type="ECO:0008006" key="12">
    <source>
        <dbReference type="Google" id="ProtNLM"/>
    </source>
</evidence>
<accession>A0A812VGU9</accession>
<protein>
    <recommendedName>
        <fullName evidence="12">Zinc protease pqqL</fullName>
    </recommendedName>
</protein>
<feature type="domain" description="Peptidase M16 N-terminal" evidence="8">
    <location>
        <begin position="51"/>
        <end position="175"/>
    </location>
</feature>
<evidence type="ECO:0000256" key="3">
    <source>
        <dbReference type="ARBA" id="ARBA00022723"/>
    </source>
</evidence>
<evidence type="ECO:0000259" key="9">
    <source>
        <dbReference type="Pfam" id="PF05193"/>
    </source>
</evidence>
<evidence type="ECO:0000256" key="5">
    <source>
        <dbReference type="ARBA" id="ARBA00022833"/>
    </source>
</evidence>
<feature type="domain" description="Peptidase M16 C-terminal" evidence="9">
    <location>
        <begin position="217"/>
        <end position="394"/>
    </location>
</feature>
<dbReference type="GO" id="GO:0006508">
    <property type="term" value="P:proteolysis"/>
    <property type="evidence" value="ECO:0007669"/>
    <property type="project" value="UniProtKB-KW"/>
</dbReference>
<dbReference type="EMBL" id="CAJNDS010002851">
    <property type="protein sequence ID" value="CAE7619156.1"/>
    <property type="molecule type" value="Genomic_DNA"/>
</dbReference>
<dbReference type="GO" id="GO:0046872">
    <property type="term" value="F:metal ion binding"/>
    <property type="evidence" value="ECO:0007669"/>
    <property type="project" value="UniProtKB-KW"/>
</dbReference>
<dbReference type="GO" id="GO:0004222">
    <property type="term" value="F:metalloendopeptidase activity"/>
    <property type="evidence" value="ECO:0007669"/>
    <property type="project" value="InterPro"/>
</dbReference>
<dbReference type="Pfam" id="PF00675">
    <property type="entry name" value="Peptidase_M16"/>
    <property type="match status" value="1"/>
</dbReference>
<dbReference type="InterPro" id="IPR011249">
    <property type="entry name" value="Metalloenz_LuxS/M16"/>
</dbReference>
<evidence type="ECO:0000313" key="11">
    <source>
        <dbReference type="Proteomes" id="UP000604046"/>
    </source>
</evidence>
<organism evidence="10 11">
    <name type="scientific">Symbiodinium natans</name>
    <dbReference type="NCBI Taxonomy" id="878477"/>
    <lineage>
        <taxon>Eukaryota</taxon>
        <taxon>Sar</taxon>
        <taxon>Alveolata</taxon>
        <taxon>Dinophyceae</taxon>
        <taxon>Suessiales</taxon>
        <taxon>Symbiodiniaceae</taxon>
        <taxon>Symbiodinium</taxon>
    </lineage>
</organism>
<proteinExistence type="inferred from homology"/>
<comment type="similarity">
    <text evidence="1 7">Belongs to the peptidase M16 family.</text>
</comment>
<dbReference type="Pfam" id="PF05193">
    <property type="entry name" value="Peptidase_M16_C"/>
    <property type="match status" value="2"/>
</dbReference>
<feature type="domain" description="Peptidase M16 C-terminal" evidence="9">
    <location>
        <begin position="767"/>
        <end position="902"/>
    </location>
</feature>
<dbReference type="AlphaFoldDB" id="A0A812VGU9"/>
<evidence type="ECO:0000256" key="4">
    <source>
        <dbReference type="ARBA" id="ARBA00022801"/>
    </source>
</evidence>
<keyword evidence="2" id="KW-0645">Protease</keyword>
<evidence type="ECO:0000313" key="10">
    <source>
        <dbReference type="EMBL" id="CAE7619156.1"/>
    </source>
</evidence>
<dbReference type="InterPro" id="IPR001431">
    <property type="entry name" value="Pept_M16_Zn_BS"/>
</dbReference>
<dbReference type="Proteomes" id="UP000604046">
    <property type="component" value="Unassembled WGS sequence"/>
</dbReference>
<gene>
    <name evidence="10" type="ORF">SNAT2548_LOCUS35188</name>
</gene>
<dbReference type="Gene3D" id="3.30.830.10">
    <property type="entry name" value="Metalloenzyme, LuxS/M16 peptidase-like"/>
    <property type="match status" value="3"/>
</dbReference>
<keyword evidence="11" id="KW-1185">Reference proteome</keyword>
<sequence length="1012" mass="113260">MDPQRRRRRALWRLPYLAKLIARPPRLPGVTDLLPHDPRFCMGDLPCGVRYVIYTNRKPRARALLRLVVRIGSLAEDEDQLGIAHLIEHMVFRGTPSFPANDLKRFLESCGLSWGADLNAETGMEHTTYSLDIPLKKNSTDLLAKGLLILKEFAFDALLRSEDIQKEKAVVEEEWRGRLGVEQRVEDQFWAEVFAGSRHSQRLPIGKMETLRSCPDERLRAFYRRWYRPHRMTILCIGDFGSNVVAKSLIQKAFADVKPPQDAETQFEVPPLIAHPRAAVVYRDQELTSYVLRIRFFFEETPRRTLGEMVSDMSRDLLVMALNRRLSALQLRPSAPFLSASAGEDHITQTCICLSISANVLKGNLLKAAEALGEVAASLARHGLSDREMELTKKFHATALDSVWAERHHVDSEDVLECAEEFILSGEQTRMCSDFMDVRLQREAMALLGSGPLADPQLQKIAAKLFDIGAGRWTIEAEMVDEASPETCALSPSQLQEALASCDRADVPPFAWLPGELLDSDAVQDQIGEPNPVVQTLPLEHLSAQHWVTATGSTVTWLRTDFEPDEILFQGLVPCGLSELGSPALRTACSCMHALRVMDGLGKMTKAQLQEFLADKNATVLLGVQMYSRTISGRCGASAKDLETALRLCSLHFLPANFTESSFEKVLEAMSQRIENREREPEYHFDKKLKEVTCGNDSFFHETTLQDVQDLRKMGLQGAVEMYNQLFSDPKVWSWVIVGAIPPDEEFRDILGRGLQPPAASHEEERRLPKARVPQFTPGGPHCVYSGLSDTARVAVCFEVDARLVSTARQRLSLAWLGDILETRLVEKMRMETGSTYSVSCSMTTGSTELAVANRRPLLGIDFACEPTAAQKHVDCMFQEIRRLTSGSAPVTSEELETCRKQERERLAVDERENRFWLGRLCTAVRRARCGTKAESWGFPAEGPQAGGELVPLEALNEMLALSAGFSDRITAVSDTDVQRMAEQVMDEKSAVVMLLPEKLGESSAKRRRCSE</sequence>
<dbReference type="SUPFAM" id="SSF63411">
    <property type="entry name" value="LuxS/MPP-like metallohydrolase"/>
    <property type="match status" value="3"/>
</dbReference>
<reference evidence="10" key="1">
    <citation type="submission" date="2021-02" db="EMBL/GenBank/DDBJ databases">
        <authorList>
            <person name="Dougan E. K."/>
            <person name="Rhodes N."/>
            <person name="Thang M."/>
            <person name="Chan C."/>
        </authorList>
    </citation>
    <scope>NUCLEOTIDE SEQUENCE</scope>
</reference>
<dbReference type="PANTHER" id="PTHR43690">
    <property type="entry name" value="NARDILYSIN"/>
    <property type="match status" value="1"/>
</dbReference>
<keyword evidence="4" id="KW-0378">Hydrolase</keyword>